<dbReference type="EMBL" id="JBHRSF010000056">
    <property type="protein sequence ID" value="MFC2996197.1"/>
    <property type="molecule type" value="Genomic_DNA"/>
</dbReference>
<dbReference type="EMBL" id="PYIX02000070">
    <property type="protein sequence ID" value="RFC81629.1"/>
    <property type="molecule type" value="Genomic_DNA"/>
</dbReference>
<evidence type="ECO:0000313" key="5">
    <source>
        <dbReference type="Proteomes" id="UP001595455"/>
    </source>
</evidence>
<keyword evidence="5" id="KW-1185">Reference proteome</keyword>
<feature type="region of interest" description="Disordered" evidence="1">
    <location>
        <begin position="41"/>
        <end position="63"/>
    </location>
</feature>
<evidence type="ECO:0000313" key="2">
    <source>
        <dbReference type="EMBL" id="MFC2996197.1"/>
    </source>
</evidence>
<dbReference type="Proteomes" id="UP001595455">
    <property type="component" value="Unassembled WGS sequence"/>
</dbReference>
<accession>A0A371YJG6</accession>
<reference evidence="2" key="1">
    <citation type="journal article" date="2014" name="Int. J. Syst. Evol. Microbiol.">
        <title>Complete genome of a new Firmicutes species belonging to the dominant human colonic microbiota ('Ruminococcus bicirculans') reveals two chromosomes and a selective capacity to utilize plant glucans.</title>
        <authorList>
            <consortium name="NISC Comparative Sequencing Program"/>
            <person name="Wegmann U."/>
            <person name="Louis P."/>
            <person name="Goesmann A."/>
            <person name="Henrissat B."/>
            <person name="Duncan S.H."/>
            <person name="Flint H.J."/>
        </authorList>
    </citation>
    <scope>NUCLEOTIDE SEQUENCE</scope>
    <source>
        <strain evidence="2">KCTC 62575</strain>
    </source>
</reference>
<name>A0A371YJG6_9GAMM</name>
<proteinExistence type="predicted"/>
<reference evidence="5" key="3">
    <citation type="journal article" date="2019" name="Int. J. Syst. Evol. Microbiol.">
        <title>The Global Catalogue of Microorganisms (GCM) 10K type strain sequencing project: providing services to taxonomists for standard genome sequencing and annotation.</title>
        <authorList>
            <consortium name="The Broad Institute Genomics Platform"/>
            <consortium name="The Broad Institute Genome Sequencing Center for Infectious Disease"/>
            <person name="Wu L."/>
            <person name="Ma J."/>
        </authorList>
    </citation>
    <scope>NUCLEOTIDE SEQUENCE [LARGE SCALE GENOMIC DNA]</scope>
    <source>
        <strain evidence="5">KCTC 62575</strain>
    </source>
</reference>
<sequence>MKYLVKRIHLGDKMYEVGDEREANPNDVAHLVTKAVLEPIEDAESKNKSPVRKVKSNDRSTNS</sequence>
<reference evidence="3 4" key="2">
    <citation type="submission" date="2018-08" db="EMBL/GenBank/DDBJ databases">
        <title>The draft genome of Acinetobacter sichuanensis strain WCHAc060041.</title>
        <authorList>
            <person name="Qin J."/>
            <person name="Feng Y."/>
            <person name="Zong Z."/>
        </authorList>
    </citation>
    <scope>NUCLEOTIDE SEQUENCE [LARGE SCALE GENOMIC DNA]</scope>
    <source>
        <strain evidence="3 4">WCHAc060041</strain>
    </source>
</reference>
<evidence type="ECO:0000313" key="3">
    <source>
        <dbReference type="EMBL" id="RFC81629.1"/>
    </source>
</evidence>
<evidence type="ECO:0000256" key="1">
    <source>
        <dbReference type="SAM" id="MobiDB-lite"/>
    </source>
</evidence>
<dbReference type="OrthoDB" id="6699603at2"/>
<reference evidence="2" key="4">
    <citation type="submission" date="2024-09" db="EMBL/GenBank/DDBJ databases">
        <authorList>
            <person name="Sun Q."/>
            <person name="Mori K."/>
        </authorList>
    </citation>
    <scope>NUCLEOTIDE SEQUENCE</scope>
    <source>
        <strain evidence="2">KCTC 62575</strain>
    </source>
</reference>
<evidence type="ECO:0000313" key="4">
    <source>
        <dbReference type="Proteomes" id="UP000240957"/>
    </source>
</evidence>
<gene>
    <name evidence="2" type="ORF">ACFODO_13140</name>
    <name evidence="3" type="ORF">C9E89_020820</name>
</gene>
<comment type="caution">
    <text evidence="3">The sequence shown here is derived from an EMBL/GenBank/DDBJ whole genome shotgun (WGS) entry which is preliminary data.</text>
</comment>
<dbReference type="AlphaFoldDB" id="A0A371YJG6"/>
<organism evidence="3 4">
    <name type="scientific">Acinetobacter sichuanensis</name>
    <dbReference type="NCBI Taxonomy" id="2136183"/>
    <lineage>
        <taxon>Bacteria</taxon>
        <taxon>Pseudomonadati</taxon>
        <taxon>Pseudomonadota</taxon>
        <taxon>Gammaproteobacteria</taxon>
        <taxon>Moraxellales</taxon>
        <taxon>Moraxellaceae</taxon>
        <taxon>Acinetobacter</taxon>
    </lineage>
</organism>
<dbReference type="RefSeq" id="WP_107010066.1">
    <property type="nucleotide sequence ID" value="NZ_JBHRSF010000056.1"/>
</dbReference>
<protein>
    <submittedName>
        <fullName evidence="3">Uncharacterized protein</fullName>
    </submittedName>
</protein>
<dbReference type="Proteomes" id="UP000240957">
    <property type="component" value="Unassembled WGS sequence"/>
</dbReference>